<comment type="caution">
    <text evidence="5">The sequence shown here is derived from an EMBL/GenBank/DDBJ whole genome shotgun (WGS) entry which is preliminary data.</text>
</comment>
<dbReference type="Gene3D" id="3.40.50.300">
    <property type="entry name" value="P-loop containing nucleotide triphosphate hydrolases"/>
    <property type="match status" value="1"/>
</dbReference>
<organism evidence="5 6">
    <name type="scientific">Arabis nemorensis</name>
    <dbReference type="NCBI Taxonomy" id="586526"/>
    <lineage>
        <taxon>Eukaryota</taxon>
        <taxon>Viridiplantae</taxon>
        <taxon>Streptophyta</taxon>
        <taxon>Embryophyta</taxon>
        <taxon>Tracheophyta</taxon>
        <taxon>Spermatophyta</taxon>
        <taxon>Magnoliopsida</taxon>
        <taxon>eudicotyledons</taxon>
        <taxon>Gunneridae</taxon>
        <taxon>Pentapetalae</taxon>
        <taxon>rosids</taxon>
        <taxon>malvids</taxon>
        <taxon>Brassicales</taxon>
        <taxon>Brassicaceae</taxon>
        <taxon>Arabideae</taxon>
        <taxon>Arabis</taxon>
    </lineage>
</organism>
<dbReference type="InterPro" id="IPR050168">
    <property type="entry name" value="AAA_ATPase_domain"/>
</dbReference>
<dbReference type="InterPro" id="IPR003959">
    <property type="entry name" value="ATPase_AAA_core"/>
</dbReference>
<protein>
    <recommendedName>
        <fullName evidence="4">ATPase AAA-type core domain-containing protein</fullName>
    </recommendedName>
</protein>
<name>A0A565BS70_9BRAS</name>
<dbReference type="PANTHER" id="PTHR23077">
    <property type="entry name" value="AAA-FAMILY ATPASE"/>
    <property type="match status" value="1"/>
</dbReference>
<dbReference type="GO" id="GO:0016887">
    <property type="term" value="F:ATP hydrolysis activity"/>
    <property type="evidence" value="ECO:0007669"/>
    <property type="project" value="InterPro"/>
</dbReference>
<evidence type="ECO:0000313" key="5">
    <source>
        <dbReference type="EMBL" id="VVB04212.1"/>
    </source>
</evidence>
<dbReference type="GO" id="GO:0042254">
    <property type="term" value="P:ribosome biogenesis"/>
    <property type="evidence" value="ECO:0007669"/>
    <property type="project" value="TreeGrafter"/>
</dbReference>
<proteinExistence type="inferred from homology"/>
<dbReference type="InterPro" id="IPR003960">
    <property type="entry name" value="ATPase_AAA_CS"/>
</dbReference>
<sequence>MTRVKDIVEESRKKHRNSDCLLQLPHAGVLDDLMFQVKLPLLCPDIVQGFGIKPISGLTLLILRLEELCDSTEEICLDVPDEKAREEILSVCTRHLSLDSNFDCARIARLTSGFVGADFHALAKKAGIVASKEIGPELLSKYVGDTEKAIRELFSRARMASPCIIFFDEVDALTTKRGEQGAWVVERPLNQLLVELSGGKQREGVIVIAATNRPDMMDPAVQRSGRFGRHIYVSLPNPDQRYSILKSLVRDIPIDLSVDL</sequence>
<reference evidence="5" key="1">
    <citation type="submission" date="2019-07" db="EMBL/GenBank/DDBJ databases">
        <authorList>
            <person name="Dittberner H."/>
        </authorList>
    </citation>
    <scope>NUCLEOTIDE SEQUENCE [LARGE SCALE GENOMIC DNA]</scope>
</reference>
<dbReference type="Pfam" id="PF00004">
    <property type="entry name" value="AAA"/>
    <property type="match status" value="1"/>
</dbReference>
<dbReference type="PROSITE" id="PS00674">
    <property type="entry name" value="AAA"/>
    <property type="match status" value="1"/>
</dbReference>
<dbReference type="EMBL" id="CABITT030000005">
    <property type="protein sequence ID" value="VVB04212.1"/>
    <property type="molecule type" value="Genomic_DNA"/>
</dbReference>
<keyword evidence="1 3" id="KW-0547">Nucleotide-binding</keyword>
<feature type="domain" description="ATPase AAA-type core" evidence="4">
    <location>
        <begin position="120"/>
        <end position="234"/>
    </location>
</feature>
<keyword evidence="2 3" id="KW-0067">ATP-binding</keyword>
<evidence type="ECO:0000313" key="6">
    <source>
        <dbReference type="Proteomes" id="UP000489600"/>
    </source>
</evidence>
<dbReference type="OrthoDB" id="1685060at2759"/>
<dbReference type="GO" id="GO:0005634">
    <property type="term" value="C:nucleus"/>
    <property type="evidence" value="ECO:0007669"/>
    <property type="project" value="TreeGrafter"/>
</dbReference>
<dbReference type="GO" id="GO:0003723">
    <property type="term" value="F:RNA binding"/>
    <property type="evidence" value="ECO:0007669"/>
    <property type="project" value="TreeGrafter"/>
</dbReference>
<accession>A0A565BS70</accession>
<evidence type="ECO:0000256" key="2">
    <source>
        <dbReference type="ARBA" id="ARBA00022840"/>
    </source>
</evidence>
<dbReference type="GO" id="GO:0005524">
    <property type="term" value="F:ATP binding"/>
    <property type="evidence" value="ECO:0007669"/>
    <property type="project" value="UniProtKB-KW"/>
</dbReference>
<comment type="similarity">
    <text evidence="3">Belongs to the AAA ATPase family.</text>
</comment>
<dbReference type="InterPro" id="IPR027417">
    <property type="entry name" value="P-loop_NTPase"/>
</dbReference>
<evidence type="ECO:0000256" key="3">
    <source>
        <dbReference type="RuleBase" id="RU003651"/>
    </source>
</evidence>
<dbReference type="PANTHER" id="PTHR23077:SF171">
    <property type="entry name" value="NUCLEAR VALOSIN-CONTAINING PROTEIN-LIKE"/>
    <property type="match status" value="1"/>
</dbReference>
<dbReference type="GO" id="GO:1990275">
    <property type="term" value="F:preribosome binding"/>
    <property type="evidence" value="ECO:0007669"/>
    <property type="project" value="TreeGrafter"/>
</dbReference>
<dbReference type="SUPFAM" id="SSF52540">
    <property type="entry name" value="P-loop containing nucleoside triphosphate hydrolases"/>
    <property type="match status" value="2"/>
</dbReference>
<dbReference type="AlphaFoldDB" id="A0A565BS70"/>
<evidence type="ECO:0000256" key="1">
    <source>
        <dbReference type="ARBA" id="ARBA00022741"/>
    </source>
</evidence>
<gene>
    <name evidence="5" type="ORF">ANE_LOCUS14656</name>
</gene>
<evidence type="ECO:0000259" key="4">
    <source>
        <dbReference type="Pfam" id="PF00004"/>
    </source>
</evidence>
<dbReference type="Proteomes" id="UP000489600">
    <property type="component" value="Unassembled WGS sequence"/>
</dbReference>
<keyword evidence="6" id="KW-1185">Reference proteome</keyword>